<organism evidence="1 2">
    <name type="scientific">Nocardia xishanensis</name>
    <dbReference type="NCBI Taxonomy" id="238964"/>
    <lineage>
        <taxon>Bacteria</taxon>
        <taxon>Bacillati</taxon>
        <taxon>Actinomycetota</taxon>
        <taxon>Actinomycetes</taxon>
        <taxon>Mycobacteriales</taxon>
        <taxon>Nocardiaceae</taxon>
        <taxon>Nocardia</taxon>
    </lineage>
</organism>
<proteinExistence type="predicted"/>
<evidence type="ECO:0000313" key="1">
    <source>
        <dbReference type="EMBL" id="MFI2474948.1"/>
    </source>
</evidence>
<dbReference type="Proteomes" id="UP001611415">
    <property type="component" value="Unassembled WGS sequence"/>
</dbReference>
<reference evidence="1 2" key="1">
    <citation type="submission" date="2024-10" db="EMBL/GenBank/DDBJ databases">
        <title>The Natural Products Discovery Center: Release of the First 8490 Sequenced Strains for Exploring Actinobacteria Biosynthetic Diversity.</title>
        <authorList>
            <person name="Kalkreuter E."/>
            <person name="Kautsar S.A."/>
            <person name="Yang D."/>
            <person name="Bader C.D."/>
            <person name="Teijaro C.N."/>
            <person name="Fluegel L."/>
            <person name="Davis C.M."/>
            <person name="Simpson J.R."/>
            <person name="Lauterbach L."/>
            <person name="Steele A.D."/>
            <person name="Gui C."/>
            <person name="Meng S."/>
            <person name="Li G."/>
            <person name="Viehrig K."/>
            <person name="Ye F."/>
            <person name="Su P."/>
            <person name="Kiefer A.F."/>
            <person name="Nichols A."/>
            <person name="Cepeda A.J."/>
            <person name="Yan W."/>
            <person name="Fan B."/>
            <person name="Jiang Y."/>
            <person name="Adhikari A."/>
            <person name="Zheng C.-J."/>
            <person name="Schuster L."/>
            <person name="Cowan T.M."/>
            <person name="Smanski M.J."/>
            <person name="Chevrette M.G."/>
            <person name="De Carvalho L.P.S."/>
            <person name="Shen B."/>
        </authorList>
    </citation>
    <scope>NUCLEOTIDE SEQUENCE [LARGE SCALE GENOMIC DNA]</scope>
    <source>
        <strain evidence="1 2">NPDC019275</strain>
    </source>
</reference>
<name>A0ABW7X1G9_9NOCA</name>
<gene>
    <name evidence="1" type="ORF">ACH49W_16355</name>
</gene>
<evidence type="ECO:0000313" key="2">
    <source>
        <dbReference type="Proteomes" id="UP001611415"/>
    </source>
</evidence>
<dbReference type="EMBL" id="JBIRYO010000009">
    <property type="protein sequence ID" value="MFI2474948.1"/>
    <property type="molecule type" value="Genomic_DNA"/>
</dbReference>
<comment type="caution">
    <text evidence="1">The sequence shown here is derived from an EMBL/GenBank/DDBJ whole genome shotgun (WGS) entry which is preliminary data.</text>
</comment>
<keyword evidence="2" id="KW-1185">Reference proteome</keyword>
<protein>
    <submittedName>
        <fullName evidence="1">Uncharacterized protein</fullName>
    </submittedName>
</protein>
<dbReference type="RefSeq" id="WP_364826332.1">
    <property type="nucleotide sequence ID" value="NZ_JBFAYM010000020.1"/>
</dbReference>
<accession>A0ABW7X1G9</accession>
<sequence length="69" mass="7484">MAQKTLAELIPGDLPPTIASLPPDRRAELAATVERAEAKQFDDLHEAAISLLDLLPRMLRGPVKKAVGR</sequence>